<evidence type="ECO:0000256" key="1">
    <source>
        <dbReference type="SAM" id="MobiDB-lite"/>
    </source>
</evidence>
<protein>
    <submittedName>
        <fullName evidence="2">Uncharacterized protein</fullName>
    </submittedName>
</protein>
<reference evidence="2" key="2">
    <citation type="submission" date="2015-07" db="EMBL/GenBank/DDBJ databases">
        <authorList>
            <person name="Noorani M."/>
        </authorList>
    </citation>
    <scope>NUCLEOTIDE SEQUENCE</scope>
    <source>
        <strain evidence="2">Yugu1</strain>
    </source>
</reference>
<organism evidence="2">
    <name type="scientific">Setaria italica</name>
    <name type="common">Foxtail millet</name>
    <name type="synonym">Panicum italicum</name>
    <dbReference type="NCBI Taxonomy" id="4555"/>
    <lineage>
        <taxon>Eukaryota</taxon>
        <taxon>Viridiplantae</taxon>
        <taxon>Streptophyta</taxon>
        <taxon>Embryophyta</taxon>
        <taxon>Tracheophyta</taxon>
        <taxon>Spermatophyta</taxon>
        <taxon>Magnoliopsida</taxon>
        <taxon>Liliopsida</taxon>
        <taxon>Poales</taxon>
        <taxon>Poaceae</taxon>
        <taxon>PACMAD clade</taxon>
        <taxon>Panicoideae</taxon>
        <taxon>Panicodae</taxon>
        <taxon>Paniceae</taxon>
        <taxon>Cenchrinae</taxon>
        <taxon>Setaria</taxon>
    </lineage>
</organism>
<name>A0A368PWW6_SETIT</name>
<reference evidence="2" key="1">
    <citation type="journal article" date="2012" name="Nat. Biotechnol.">
        <title>Reference genome sequence of the model plant Setaria.</title>
        <authorList>
            <person name="Bennetzen J.L."/>
            <person name="Schmutz J."/>
            <person name="Wang H."/>
            <person name="Percifield R."/>
            <person name="Hawkins J."/>
            <person name="Pontaroli A.C."/>
            <person name="Estep M."/>
            <person name="Feng L."/>
            <person name="Vaughn J.N."/>
            <person name="Grimwood J."/>
            <person name="Jenkins J."/>
            <person name="Barry K."/>
            <person name="Lindquist E."/>
            <person name="Hellsten U."/>
            <person name="Deshpande S."/>
            <person name="Wang X."/>
            <person name="Wu X."/>
            <person name="Mitros T."/>
            <person name="Triplett J."/>
            <person name="Yang X."/>
            <person name="Ye C.Y."/>
            <person name="Mauro-Herrera M."/>
            <person name="Wang L."/>
            <person name="Li P."/>
            <person name="Sharma M."/>
            <person name="Sharma R."/>
            <person name="Ronald P.C."/>
            <person name="Panaud O."/>
            <person name="Kellogg E.A."/>
            <person name="Brutnell T.P."/>
            <person name="Doust A.N."/>
            <person name="Tuskan G.A."/>
            <person name="Rokhsar D."/>
            <person name="Devos K.M."/>
        </authorList>
    </citation>
    <scope>NUCLEOTIDE SEQUENCE [LARGE SCALE GENOMIC DNA]</scope>
    <source>
        <strain evidence="2">Yugu1</strain>
    </source>
</reference>
<proteinExistence type="predicted"/>
<feature type="compositionally biased region" description="Basic residues" evidence="1">
    <location>
        <begin position="172"/>
        <end position="182"/>
    </location>
</feature>
<dbReference type="EMBL" id="CM003529">
    <property type="protein sequence ID" value="RCV10093.1"/>
    <property type="molecule type" value="Genomic_DNA"/>
</dbReference>
<feature type="compositionally biased region" description="Basic and acidic residues" evidence="1">
    <location>
        <begin position="183"/>
        <end position="198"/>
    </location>
</feature>
<evidence type="ECO:0000313" key="2">
    <source>
        <dbReference type="EMBL" id="RCV10093.1"/>
    </source>
</evidence>
<feature type="region of interest" description="Disordered" evidence="1">
    <location>
        <begin position="30"/>
        <end position="198"/>
    </location>
</feature>
<sequence>MVEHGRTTARGSANSAALCSRTFLAALTNQGTRAAPHQSAALAPLLPSRAPPRLAIHDGSQSPPRGGRSSNPRAPRPPPQSPPRPVAPHRRPIWAGEGKRRIHPSRPHRRRGNRRRWSQLPSDASEERPTPLPSAGRPSLVRSSTAPRNQRQNRIPPGRQLLPARLAPRAPATRRWRRRRVRGKDVGAGRANELRRRI</sequence>
<feature type="compositionally biased region" description="Pro residues" evidence="1">
    <location>
        <begin position="74"/>
        <end position="86"/>
    </location>
</feature>
<feature type="compositionally biased region" description="Basic residues" evidence="1">
    <location>
        <begin position="100"/>
        <end position="117"/>
    </location>
</feature>
<feature type="compositionally biased region" description="Low complexity" evidence="1">
    <location>
        <begin position="33"/>
        <end position="73"/>
    </location>
</feature>
<feature type="compositionally biased region" description="Polar residues" evidence="1">
    <location>
        <begin position="141"/>
        <end position="153"/>
    </location>
</feature>
<accession>A0A368PWW6</accession>
<feature type="compositionally biased region" description="Low complexity" evidence="1">
    <location>
        <begin position="156"/>
        <end position="171"/>
    </location>
</feature>
<dbReference type="AlphaFoldDB" id="A0A368PWW6"/>
<gene>
    <name evidence="2" type="ORF">SETIT_2G084400v2</name>
</gene>